<evidence type="ECO:0000256" key="5">
    <source>
        <dbReference type="ARBA" id="ARBA00022729"/>
    </source>
</evidence>
<name>A0A2P2Q351_RHIMU</name>
<feature type="domain" description="Bifunctional inhibitor/plant lipid transfer protein/seed storage helical" evidence="10">
    <location>
        <begin position="41"/>
        <end position="119"/>
    </location>
</feature>
<dbReference type="AlphaFoldDB" id="A0A2P2Q351"/>
<keyword evidence="4" id="KW-0336">GPI-anchor</keyword>
<dbReference type="PRINTS" id="PR00382">
    <property type="entry name" value="LIPIDTRNSFER"/>
</dbReference>
<comment type="similarity">
    <text evidence="2">Belongs to the plant LTP family.</text>
</comment>
<evidence type="ECO:0000256" key="1">
    <source>
        <dbReference type="ARBA" id="ARBA00004609"/>
    </source>
</evidence>
<keyword evidence="8" id="KW-0449">Lipoprotein</keyword>
<sequence>MARSVMLPLILSALHILSLWNGVVGAGHHHHSAAPSPSVDCSNLILDMTDCLSFVTQGSTIAKPEGNCCSGLKTVLSTDAQCLCEAFKNSAQLGVSLNVTKALTLPATCKLHAPSVSTCALTVTPAGAPAPASSIAGVPTASAGGLTQAPAPSPNSSGSHGLAMSVGSLVFGLIVALFSSF</sequence>
<keyword evidence="4" id="KW-0472">Membrane</keyword>
<dbReference type="InterPro" id="IPR000528">
    <property type="entry name" value="Plant_nsLTP"/>
</dbReference>
<proteinExistence type="inferred from homology"/>
<evidence type="ECO:0000256" key="3">
    <source>
        <dbReference type="ARBA" id="ARBA00022475"/>
    </source>
</evidence>
<keyword evidence="6" id="KW-1015">Disulfide bond</keyword>
<evidence type="ECO:0000256" key="4">
    <source>
        <dbReference type="ARBA" id="ARBA00022622"/>
    </source>
</evidence>
<dbReference type="InterPro" id="IPR043325">
    <property type="entry name" value="LTSS"/>
</dbReference>
<evidence type="ECO:0000256" key="2">
    <source>
        <dbReference type="ARBA" id="ARBA00009748"/>
    </source>
</evidence>
<dbReference type="Pfam" id="PF14368">
    <property type="entry name" value="LTP_2"/>
    <property type="match status" value="1"/>
</dbReference>
<feature type="signal peptide" evidence="9">
    <location>
        <begin position="1"/>
        <end position="25"/>
    </location>
</feature>
<dbReference type="FunFam" id="1.10.110.10:FF:000001">
    <property type="entry name" value="Bifunctional inhibitor/lipid-transfer protein/seed storage 2S albumin superfamily protein"/>
    <property type="match status" value="1"/>
</dbReference>
<dbReference type="SMART" id="SM00499">
    <property type="entry name" value="AAI"/>
    <property type="match status" value="1"/>
</dbReference>
<keyword evidence="3" id="KW-1003">Cell membrane</keyword>
<dbReference type="GO" id="GO:0008289">
    <property type="term" value="F:lipid binding"/>
    <property type="evidence" value="ECO:0007669"/>
    <property type="project" value="InterPro"/>
</dbReference>
<dbReference type="Gene3D" id="1.10.110.10">
    <property type="entry name" value="Plant lipid-transfer and hydrophobic proteins"/>
    <property type="match status" value="1"/>
</dbReference>
<dbReference type="GO" id="GO:0006869">
    <property type="term" value="P:lipid transport"/>
    <property type="evidence" value="ECO:0007669"/>
    <property type="project" value="InterPro"/>
</dbReference>
<dbReference type="PANTHER" id="PTHR33044">
    <property type="entry name" value="BIFUNCTIONAL INHIBITOR/LIPID-TRANSFER PROTEIN/SEED STORAGE 2S ALBUMIN SUPERFAMILY PROTEIN-RELATED"/>
    <property type="match status" value="1"/>
</dbReference>
<dbReference type="EMBL" id="GGEC01080865">
    <property type="protein sequence ID" value="MBX61349.1"/>
    <property type="molecule type" value="Transcribed_RNA"/>
</dbReference>
<evidence type="ECO:0000256" key="7">
    <source>
        <dbReference type="ARBA" id="ARBA00023180"/>
    </source>
</evidence>
<comment type="subcellular location">
    <subcellularLocation>
        <location evidence="1">Cell membrane</location>
        <topology evidence="1">Lipid-anchor</topology>
        <topology evidence="1">GPI-anchor</topology>
    </subcellularLocation>
</comment>
<evidence type="ECO:0000259" key="10">
    <source>
        <dbReference type="SMART" id="SM00499"/>
    </source>
</evidence>
<dbReference type="InterPro" id="IPR016140">
    <property type="entry name" value="Bifunc_inhib/LTP/seed_store"/>
</dbReference>
<evidence type="ECO:0000256" key="9">
    <source>
        <dbReference type="SAM" id="SignalP"/>
    </source>
</evidence>
<dbReference type="SUPFAM" id="SSF47699">
    <property type="entry name" value="Bifunctional inhibitor/lipid-transfer protein/seed storage 2S albumin"/>
    <property type="match status" value="1"/>
</dbReference>
<dbReference type="GO" id="GO:0005886">
    <property type="term" value="C:plasma membrane"/>
    <property type="evidence" value="ECO:0007669"/>
    <property type="project" value="UniProtKB-SubCell"/>
</dbReference>
<dbReference type="CDD" id="cd00010">
    <property type="entry name" value="AAI_LTSS"/>
    <property type="match status" value="1"/>
</dbReference>
<dbReference type="GO" id="GO:0098552">
    <property type="term" value="C:side of membrane"/>
    <property type="evidence" value="ECO:0007669"/>
    <property type="project" value="UniProtKB-KW"/>
</dbReference>
<reference evidence="11" key="1">
    <citation type="submission" date="2018-02" db="EMBL/GenBank/DDBJ databases">
        <title>Rhizophora mucronata_Transcriptome.</title>
        <authorList>
            <person name="Meera S.P."/>
            <person name="Sreeshan A."/>
            <person name="Augustine A."/>
        </authorList>
    </citation>
    <scope>NUCLEOTIDE SEQUENCE</scope>
    <source>
        <tissue evidence="11">Leaf</tissue>
    </source>
</reference>
<evidence type="ECO:0000256" key="6">
    <source>
        <dbReference type="ARBA" id="ARBA00023157"/>
    </source>
</evidence>
<organism evidence="11">
    <name type="scientific">Rhizophora mucronata</name>
    <name type="common">Asiatic mangrove</name>
    <dbReference type="NCBI Taxonomy" id="61149"/>
    <lineage>
        <taxon>Eukaryota</taxon>
        <taxon>Viridiplantae</taxon>
        <taxon>Streptophyta</taxon>
        <taxon>Embryophyta</taxon>
        <taxon>Tracheophyta</taxon>
        <taxon>Spermatophyta</taxon>
        <taxon>Magnoliopsida</taxon>
        <taxon>eudicotyledons</taxon>
        <taxon>Gunneridae</taxon>
        <taxon>Pentapetalae</taxon>
        <taxon>rosids</taxon>
        <taxon>fabids</taxon>
        <taxon>Malpighiales</taxon>
        <taxon>Rhizophoraceae</taxon>
        <taxon>Rhizophora</taxon>
    </lineage>
</organism>
<feature type="chain" id="PRO_5015112738" evidence="9">
    <location>
        <begin position="26"/>
        <end position="181"/>
    </location>
</feature>
<evidence type="ECO:0000256" key="8">
    <source>
        <dbReference type="ARBA" id="ARBA00023288"/>
    </source>
</evidence>
<protein>
    <submittedName>
        <fullName evidence="11">Lipid binding protein</fullName>
    </submittedName>
</protein>
<accession>A0A2P2Q351</accession>
<keyword evidence="5 9" id="KW-0732">Signal</keyword>
<evidence type="ECO:0000313" key="11">
    <source>
        <dbReference type="EMBL" id="MBX61349.1"/>
    </source>
</evidence>
<dbReference type="InterPro" id="IPR036312">
    <property type="entry name" value="Bifun_inhib/LTP/seed_sf"/>
</dbReference>
<keyword evidence="7" id="KW-0325">Glycoprotein</keyword>